<dbReference type="RefSeq" id="WP_312644234.1">
    <property type="nucleotide sequence ID" value="NZ_CP116967.1"/>
</dbReference>
<name>A0AA96GGF6_9BACT</name>
<dbReference type="PROSITE" id="PS50966">
    <property type="entry name" value="ZF_SWIM"/>
    <property type="match status" value="1"/>
</dbReference>
<feature type="region of interest" description="Disordered" evidence="3">
    <location>
        <begin position="103"/>
        <end position="134"/>
    </location>
</feature>
<keyword evidence="2" id="KW-0175">Coiled coil</keyword>
<evidence type="ECO:0000256" key="2">
    <source>
        <dbReference type="SAM" id="Coils"/>
    </source>
</evidence>
<sequence length="253" mass="27743">MRNRISCSAQELSQLDADMIQSVVGGTVFEEGHQYFSTQRVKILDADQTQITAEVHGVYGVYTQTIKLRAGTLSTRCSCPSTEQPFCRHCVAVLLHQFHNGSSLKSGSKENHKDPAPPFDQRGRAEVPRAEESGGAGDLNFWEAILFIDWVQKAVGLLGKEATLPPVPGSLGGVAREWVGVVERLNSQCLEGEEDRLDALKNLQSAEGMVDNLTKKLHVLKEEAEAAQKNCRVLEKKVKQLQDSLAELSKASS</sequence>
<dbReference type="Proteomes" id="UP001302719">
    <property type="component" value="Chromosome"/>
</dbReference>
<keyword evidence="1" id="KW-0862">Zinc</keyword>
<dbReference type="EMBL" id="CP116967">
    <property type="protein sequence ID" value="WNM58428.1"/>
    <property type="molecule type" value="Genomic_DNA"/>
</dbReference>
<reference evidence="5 6" key="1">
    <citation type="submission" date="2023-01" db="EMBL/GenBank/DDBJ databases">
        <title>Cultivation and genomic characterization of new, ubiquitous marine nitrite-oxidizing bacteria from the Nitrospirales.</title>
        <authorList>
            <person name="Mueller A.J."/>
            <person name="Daebeler A."/>
            <person name="Herbold C.W."/>
            <person name="Kirkegaard R.H."/>
            <person name="Daims H."/>
        </authorList>
    </citation>
    <scope>NUCLEOTIDE SEQUENCE [LARGE SCALE GENOMIC DNA]</scope>
    <source>
        <strain evidence="5 6">VA</strain>
    </source>
</reference>
<evidence type="ECO:0000313" key="6">
    <source>
        <dbReference type="Proteomes" id="UP001302719"/>
    </source>
</evidence>
<evidence type="ECO:0000256" key="1">
    <source>
        <dbReference type="PROSITE-ProRule" id="PRU00325"/>
    </source>
</evidence>
<feature type="domain" description="SWIM-type" evidence="4">
    <location>
        <begin position="62"/>
        <end position="98"/>
    </location>
</feature>
<evidence type="ECO:0000256" key="3">
    <source>
        <dbReference type="SAM" id="MobiDB-lite"/>
    </source>
</evidence>
<accession>A0AA96GGF6</accession>
<organism evidence="5 6">
    <name type="scientific">Candidatus Nitrospira allomarina</name>
    <dbReference type="NCBI Taxonomy" id="3020900"/>
    <lineage>
        <taxon>Bacteria</taxon>
        <taxon>Pseudomonadati</taxon>
        <taxon>Nitrospirota</taxon>
        <taxon>Nitrospiria</taxon>
        <taxon>Nitrospirales</taxon>
        <taxon>Nitrospiraceae</taxon>
        <taxon>Nitrospira</taxon>
    </lineage>
</organism>
<evidence type="ECO:0000313" key="5">
    <source>
        <dbReference type="EMBL" id="WNM58428.1"/>
    </source>
</evidence>
<gene>
    <name evidence="5" type="ORF">PP769_01300</name>
</gene>
<dbReference type="KEGG" id="nall:PP769_01300"/>
<proteinExistence type="predicted"/>
<dbReference type="GO" id="GO:0008270">
    <property type="term" value="F:zinc ion binding"/>
    <property type="evidence" value="ECO:0007669"/>
    <property type="project" value="UniProtKB-KW"/>
</dbReference>
<protein>
    <submittedName>
        <fullName evidence="5">SWIM zinc finger family protein</fullName>
    </submittedName>
</protein>
<keyword evidence="1" id="KW-0863">Zinc-finger</keyword>
<feature type="compositionally biased region" description="Basic and acidic residues" evidence="3">
    <location>
        <begin position="107"/>
        <end position="132"/>
    </location>
</feature>
<dbReference type="AlphaFoldDB" id="A0AA96GGF6"/>
<keyword evidence="6" id="KW-1185">Reference proteome</keyword>
<dbReference type="InterPro" id="IPR007527">
    <property type="entry name" value="Znf_SWIM"/>
</dbReference>
<keyword evidence="1" id="KW-0479">Metal-binding</keyword>
<feature type="coiled-coil region" evidence="2">
    <location>
        <begin position="203"/>
        <end position="251"/>
    </location>
</feature>
<evidence type="ECO:0000259" key="4">
    <source>
        <dbReference type="PROSITE" id="PS50966"/>
    </source>
</evidence>